<dbReference type="EnsemblProtists" id="HpaT809455">
    <property type="protein sequence ID" value="HpaP809455"/>
    <property type="gene ID" value="HpaG809455"/>
</dbReference>
<protein>
    <submittedName>
        <fullName evidence="1">Uncharacterized protein</fullName>
    </submittedName>
</protein>
<dbReference type="VEuPathDB" id="FungiDB:HpaG809455"/>
<dbReference type="EMBL" id="JH598725">
    <property type="status" value="NOT_ANNOTATED_CDS"/>
    <property type="molecule type" value="Genomic_DNA"/>
</dbReference>
<evidence type="ECO:0000313" key="2">
    <source>
        <dbReference type="Proteomes" id="UP000011713"/>
    </source>
</evidence>
<evidence type="ECO:0000313" key="1">
    <source>
        <dbReference type="EnsemblProtists" id="HpaP809455"/>
    </source>
</evidence>
<dbReference type="InParanoid" id="M4BSM1"/>
<dbReference type="AlphaFoldDB" id="M4BSM1"/>
<dbReference type="HOGENOM" id="CLU_2502706_0_0_1"/>
<sequence length="86" mass="9772">MGASAPNRNKMLDGTNFHTWKATLKRKSRKALAMICLAMEDSQLLLVRLASGVHGSWSQLEEHFKKKSLANKLFLTLLYGQDGRRR</sequence>
<dbReference type="Proteomes" id="UP000011713">
    <property type="component" value="Unassembled WGS sequence"/>
</dbReference>
<name>M4BSM1_HYAAE</name>
<accession>M4BSM1</accession>
<reference evidence="1" key="2">
    <citation type="submission" date="2015-06" db="UniProtKB">
        <authorList>
            <consortium name="EnsemblProtists"/>
        </authorList>
    </citation>
    <scope>IDENTIFICATION</scope>
    <source>
        <strain evidence="1">Emoy2</strain>
    </source>
</reference>
<reference evidence="2" key="1">
    <citation type="journal article" date="2010" name="Science">
        <title>Signatures of adaptation to obligate biotrophy in the Hyaloperonospora arabidopsidis genome.</title>
        <authorList>
            <person name="Baxter L."/>
            <person name="Tripathy S."/>
            <person name="Ishaque N."/>
            <person name="Boot N."/>
            <person name="Cabral A."/>
            <person name="Kemen E."/>
            <person name="Thines M."/>
            <person name="Ah-Fong A."/>
            <person name="Anderson R."/>
            <person name="Badejoko W."/>
            <person name="Bittner-Eddy P."/>
            <person name="Boore J.L."/>
            <person name="Chibucos M.C."/>
            <person name="Coates M."/>
            <person name="Dehal P."/>
            <person name="Delehaunty K."/>
            <person name="Dong S."/>
            <person name="Downton P."/>
            <person name="Dumas B."/>
            <person name="Fabro G."/>
            <person name="Fronick C."/>
            <person name="Fuerstenberg S.I."/>
            <person name="Fulton L."/>
            <person name="Gaulin E."/>
            <person name="Govers F."/>
            <person name="Hughes L."/>
            <person name="Humphray S."/>
            <person name="Jiang R.H."/>
            <person name="Judelson H."/>
            <person name="Kamoun S."/>
            <person name="Kyung K."/>
            <person name="Meijer H."/>
            <person name="Minx P."/>
            <person name="Morris P."/>
            <person name="Nelson J."/>
            <person name="Phuntumart V."/>
            <person name="Qutob D."/>
            <person name="Rehmany A."/>
            <person name="Rougon-Cardoso A."/>
            <person name="Ryden P."/>
            <person name="Torto-Alalibo T."/>
            <person name="Studholme D."/>
            <person name="Wang Y."/>
            <person name="Win J."/>
            <person name="Wood J."/>
            <person name="Clifton S.W."/>
            <person name="Rogers J."/>
            <person name="Van den Ackerveken G."/>
            <person name="Jones J.D."/>
            <person name="McDowell J.M."/>
            <person name="Beynon J."/>
            <person name="Tyler B.M."/>
        </authorList>
    </citation>
    <scope>NUCLEOTIDE SEQUENCE [LARGE SCALE GENOMIC DNA]</scope>
    <source>
        <strain evidence="2">Emoy2</strain>
    </source>
</reference>
<organism evidence="1 2">
    <name type="scientific">Hyaloperonospora arabidopsidis (strain Emoy2)</name>
    <name type="common">Downy mildew agent</name>
    <name type="synonym">Peronospora arabidopsidis</name>
    <dbReference type="NCBI Taxonomy" id="559515"/>
    <lineage>
        <taxon>Eukaryota</taxon>
        <taxon>Sar</taxon>
        <taxon>Stramenopiles</taxon>
        <taxon>Oomycota</taxon>
        <taxon>Peronosporomycetes</taxon>
        <taxon>Peronosporales</taxon>
        <taxon>Peronosporaceae</taxon>
        <taxon>Hyaloperonospora</taxon>
    </lineage>
</organism>
<dbReference type="Pfam" id="PF14223">
    <property type="entry name" value="Retrotran_gag_2"/>
    <property type="match status" value="1"/>
</dbReference>
<keyword evidence="2" id="KW-1185">Reference proteome</keyword>
<proteinExistence type="predicted"/>